<keyword evidence="10 14" id="KW-1133">Transmembrane helix</keyword>
<evidence type="ECO:0000256" key="2">
    <source>
        <dbReference type="ARBA" id="ARBA00004922"/>
    </source>
</evidence>
<feature type="transmembrane region" description="Helical" evidence="14">
    <location>
        <begin position="269"/>
        <end position="290"/>
    </location>
</feature>
<dbReference type="SMART" id="SM00472">
    <property type="entry name" value="MIR"/>
    <property type="match status" value="3"/>
</dbReference>
<evidence type="ECO:0000256" key="7">
    <source>
        <dbReference type="ARBA" id="ARBA00022692"/>
    </source>
</evidence>
<dbReference type="Proteomes" id="UP000232875">
    <property type="component" value="Unassembled WGS sequence"/>
</dbReference>
<dbReference type="InterPro" id="IPR032421">
    <property type="entry name" value="PMT_4TMC"/>
</dbReference>
<feature type="compositionally biased region" description="Basic and acidic residues" evidence="15">
    <location>
        <begin position="10"/>
        <end position="26"/>
    </location>
</feature>
<comment type="catalytic activity">
    <reaction evidence="12 14">
        <text>a di-trans,poly-cis-dolichyl beta-D-mannosyl phosphate + L-threonyl-[protein] = 3-O-(alpha-D-mannosyl)-L-threonyl-[protein] + a di-trans,poly-cis-dolichyl phosphate + H(+)</text>
        <dbReference type="Rhea" id="RHEA:53396"/>
        <dbReference type="Rhea" id="RHEA-COMP:11060"/>
        <dbReference type="Rhea" id="RHEA-COMP:13547"/>
        <dbReference type="Rhea" id="RHEA-COMP:19498"/>
        <dbReference type="Rhea" id="RHEA-COMP:19501"/>
        <dbReference type="ChEBI" id="CHEBI:15378"/>
        <dbReference type="ChEBI" id="CHEBI:30013"/>
        <dbReference type="ChEBI" id="CHEBI:57683"/>
        <dbReference type="ChEBI" id="CHEBI:58211"/>
        <dbReference type="ChEBI" id="CHEBI:137323"/>
        <dbReference type="EC" id="2.4.1.109"/>
    </reaction>
</comment>
<dbReference type="PROSITE" id="PS50919">
    <property type="entry name" value="MIR"/>
    <property type="match status" value="1"/>
</dbReference>
<feature type="transmembrane region" description="Helical" evidence="14">
    <location>
        <begin position="599"/>
        <end position="617"/>
    </location>
</feature>
<accession>A0A2N1JAV5</accession>
<evidence type="ECO:0000259" key="16">
    <source>
        <dbReference type="PROSITE" id="PS50919"/>
    </source>
</evidence>
<evidence type="ECO:0000256" key="5">
    <source>
        <dbReference type="ARBA" id="ARBA00022676"/>
    </source>
</evidence>
<evidence type="ECO:0000256" key="15">
    <source>
        <dbReference type="SAM" id="MobiDB-lite"/>
    </source>
</evidence>
<evidence type="ECO:0000256" key="1">
    <source>
        <dbReference type="ARBA" id="ARBA00004477"/>
    </source>
</evidence>
<keyword evidence="8" id="KW-0677">Repeat</keyword>
<dbReference type="Gene3D" id="2.80.10.50">
    <property type="match status" value="1"/>
</dbReference>
<dbReference type="Pfam" id="PF02815">
    <property type="entry name" value="MIR"/>
    <property type="match status" value="1"/>
</dbReference>
<reference evidence="17 18" key="1">
    <citation type="submission" date="2017-10" db="EMBL/GenBank/DDBJ databases">
        <title>A novel species of cold-tolerant Malassezia isolated from bats.</title>
        <authorList>
            <person name="Lorch J.M."/>
            <person name="Palmer J.M."/>
            <person name="Vanderwolf K.J."/>
            <person name="Schmidt K.Z."/>
            <person name="Verant M.L."/>
            <person name="Weller T.J."/>
            <person name="Blehert D.S."/>
        </authorList>
    </citation>
    <scope>NUCLEOTIDE SEQUENCE [LARGE SCALE GENOMIC DNA]</scope>
    <source>
        <strain evidence="17 18">NWHC:44797-103</strain>
    </source>
</reference>
<evidence type="ECO:0000256" key="8">
    <source>
        <dbReference type="ARBA" id="ARBA00022737"/>
    </source>
</evidence>
<evidence type="ECO:0000313" key="18">
    <source>
        <dbReference type="Proteomes" id="UP000232875"/>
    </source>
</evidence>
<evidence type="ECO:0000256" key="10">
    <source>
        <dbReference type="ARBA" id="ARBA00022989"/>
    </source>
</evidence>
<feature type="transmembrane region" description="Helical" evidence="14">
    <location>
        <begin position="669"/>
        <end position="694"/>
    </location>
</feature>
<dbReference type="Pfam" id="PF02366">
    <property type="entry name" value="PMT"/>
    <property type="match status" value="1"/>
</dbReference>
<evidence type="ECO:0000256" key="9">
    <source>
        <dbReference type="ARBA" id="ARBA00022824"/>
    </source>
</evidence>
<feature type="transmembrane region" description="Helical" evidence="14">
    <location>
        <begin position="96"/>
        <end position="114"/>
    </location>
</feature>
<dbReference type="InterPro" id="IPR027005">
    <property type="entry name" value="PMT-like"/>
</dbReference>
<dbReference type="AlphaFoldDB" id="A0A2N1JAV5"/>
<dbReference type="PANTHER" id="PTHR10050">
    <property type="entry name" value="DOLICHYL-PHOSPHATE-MANNOSE--PROTEIN MANNOSYLTRANSFERASE"/>
    <property type="match status" value="1"/>
</dbReference>
<dbReference type="STRING" id="2020962.A0A2N1JAV5"/>
<comment type="pathway">
    <text evidence="2 14">Protein modification; protein glycosylation.</text>
</comment>
<comment type="similarity">
    <text evidence="3 14">Belongs to the glycosyltransferase 39 family.</text>
</comment>
<feature type="transmembrane region" description="Helical" evidence="14">
    <location>
        <begin position="135"/>
        <end position="151"/>
    </location>
</feature>
<evidence type="ECO:0000256" key="6">
    <source>
        <dbReference type="ARBA" id="ARBA00022679"/>
    </source>
</evidence>
<dbReference type="EC" id="2.4.1.109" evidence="4 14"/>
<comment type="function">
    <text evidence="14">Transfers mannose from Dol-P-mannose to Ser or Thr residues on proteins.</text>
</comment>
<organism evidence="17 18">
    <name type="scientific">Malassezia vespertilionis</name>
    <dbReference type="NCBI Taxonomy" id="2020962"/>
    <lineage>
        <taxon>Eukaryota</taxon>
        <taxon>Fungi</taxon>
        <taxon>Dikarya</taxon>
        <taxon>Basidiomycota</taxon>
        <taxon>Ustilaginomycotina</taxon>
        <taxon>Malasseziomycetes</taxon>
        <taxon>Malasseziales</taxon>
        <taxon>Malasseziaceae</taxon>
        <taxon>Malassezia</taxon>
    </lineage>
</organism>
<sequence length="764" mass="87248">MSAQAGLRRRKEEKQVGTREDADEVIKNTNKRPTHPRTLGWIQVAVVPLILFFVALGSRLYMIEYPSEVIFDEVHFGNFAAQYVQRKFFFDVHPPLAKLIVALSAWLAGFNGKFGFESIGLDYIEPGVPYKAMRSYLAVIGALHVPLVYSIMRETGFGFVAGLLSALLVLADNAHFVQSRFILLDSPMILFMLMSFYAYIRFYALRFNPFTRMWWTWLCATGICLSLTISCKMVGLFGFFTIGAAVVLDLWDLFDIRHGNSLRVMTRHFCARALFLIVVPVFVYLFWFWVSFAILNRSGSGDDYMSSEFQQTLAGSPLLANTQELHACDVITFKHVGTDRYLFSGLGNYPHKYDDGRISSDGQIVSAVDSAEDGIAWKIVPVDPVNNEDGSFNITRRRIYHGQKLRLLHVDTNAYLMTHDVASPTMPTNEEITTYPAEESTDDFEDSVFQIYFSSSKKGAAWESLRTRFRLVHVPTRVAVWTWEKSLLPDWAPDQYEVNGNKNAKDKTAYWVVDSVVPDPASPMHQTRSKPREARPVQPLPFLNKYLELQRVMFEQNARLTDVHPYSSRPITWPFLVKGVSYWGNDKVRGQIYFIGNVVAWWGGVLGVSLFGALFFLDMLMRRRGVYQIPTVMRQRYLRTTGFFALAWACHYFPFFFMGRQLFLHHYLPAQICSVMVLAGMLEFFMSASLDLPLSRPGPTLDQDQIRSPSRRRTTGPLSAVVLLLLLLAALVFVYLAPLSYGLSMHPEMAQSRKLLPTWQFLYV</sequence>
<dbReference type="UniPathway" id="UPA00378"/>
<feature type="transmembrane region" description="Helical" evidence="14">
    <location>
        <begin position="637"/>
        <end position="657"/>
    </location>
</feature>
<keyword evidence="9 14" id="KW-0256">Endoplasmic reticulum</keyword>
<evidence type="ECO:0000256" key="3">
    <source>
        <dbReference type="ARBA" id="ARBA00007222"/>
    </source>
</evidence>
<dbReference type="SUPFAM" id="SSF82109">
    <property type="entry name" value="MIR domain"/>
    <property type="match status" value="1"/>
</dbReference>
<keyword evidence="18" id="KW-1185">Reference proteome</keyword>
<comment type="catalytic activity">
    <reaction evidence="13 14">
        <text>a di-trans,poly-cis-dolichyl beta-D-mannosyl phosphate + L-seryl-[protein] = 3-O-(alpha-D-mannosyl)-L-seryl-[protein] + a di-trans,poly-cis-dolichyl phosphate + H(+)</text>
        <dbReference type="Rhea" id="RHEA:17377"/>
        <dbReference type="Rhea" id="RHEA-COMP:9863"/>
        <dbReference type="Rhea" id="RHEA-COMP:13546"/>
        <dbReference type="Rhea" id="RHEA-COMP:19498"/>
        <dbReference type="Rhea" id="RHEA-COMP:19501"/>
        <dbReference type="ChEBI" id="CHEBI:15378"/>
        <dbReference type="ChEBI" id="CHEBI:29999"/>
        <dbReference type="ChEBI" id="CHEBI:57683"/>
        <dbReference type="ChEBI" id="CHEBI:58211"/>
        <dbReference type="ChEBI" id="CHEBI:137321"/>
        <dbReference type="EC" id="2.4.1.109"/>
    </reaction>
</comment>
<evidence type="ECO:0000256" key="12">
    <source>
        <dbReference type="ARBA" id="ARBA00045085"/>
    </source>
</evidence>
<dbReference type="Pfam" id="PF16192">
    <property type="entry name" value="PMT_4TMC"/>
    <property type="match status" value="1"/>
</dbReference>
<dbReference type="PANTHER" id="PTHR10050:SF51">
    <property type="entry name" value="PROTEIN O-MANNOSYL-TRANSFERASE 1"/>
    <property type="match status" value="1"/>
</dbReference>
<dbReference type="EMBL" id="KZ454991">
    <property type="protein sequence ID" value="PKI83690.1"/>
    <property type="molecule type" value="Genomic_DNA"/>
</dbReference>
<comment type="subcellular location">
    <subcellularLocation>
        <location evidence="1 14">Endoplasmic reticulum membrane</location>
        <topology evidence="1 14">Multi-pass membrane protein</topology>
    </subcellularLocation>
</comment>
<gene>
    <name evidence="17" type="ORF">MVES_002315</name>
</gene>
<keyword evidence="6 14" id="KW-0808">Transferase</keyword>
<feature type="transmembrane region" description="Helical" evidence="14">
    <location>
        <begin position="181"/>
        <end position="200"/>
    </location>
</feature>
<dbReference type="GO" id="GO:0004169">
    <property type="term" value="F:dolichyl-phosphate-mannose-protein mannosyltransferase activity"/>
    <property type="evidence" value="ECO:0007669"/>
    <property type="project" value="UniProtKB-UniRule"/>
</dbReference>
<dbReference type="GO" id="GO:0005789">
    <property type="term" value="C:endoplasmic reticulum membrane"/>
    <property type="evidence" value="ECO:0007669"/>
    <property type="project" value="UniProtKB-SubCell"/>
</dbReference>
<feature type="transmembrane region" description="Helical" evidence="14">
    <location>
        <begin position="39"/>
        <end position="62"/>
    </location>
</feature>
<protein>
    <recommendedName>
        <fullName evidence="4 14">Dolichyl-phosphate-mannose--protein mannosyltransferase</fullName>
        <ecNumber evidence="4 14">2.4.1.109</ecNumber>
    </recommendedName>
</protein>
<evidence type="ECO:0000256" key="11">
    <source>
        <dbReference type="ARBA" id="ARBA00023136"/>
    </source>
</evidence>
<feature type="transmembrane region" description="Helical" evidence="14">
    <location>
        <begin position="157"/>
        <end position="174"/>
    </location>
</feature>
<evidence type="ECO:0000256" key="13">
    <source>
        <dbReference type="ARBA" id="ARBA00045102"/>
    </source>
</evidence>
<dbReference type="InterPro" id="IPR016093">
    <property type="entry name" value="MIR_motif"/>
</dbReference>
<feature type="domain" description="MIR" evidence="16">
    <location>
        <begin position="396"/>
        <end position="454"/>
    </location>
</feature>
<dbReference type="InterPro" id="IPR003342">
    <property type="entry name" value="ArnT-like_N"/>
</dbReference>
<evidence type="ECO:0000256" key="14">
    <source>
        <dbReference type="RuleBase" id="RU367007"/>
    </source>
</evidence>
<feature type="transmembrane region" description="Helical" evidence="14">
    <location>
        <begin position="215"/>
        <end position="248"/>
    </location>
</feature>
<keyword evidence="11 14" id="KW-0472">Membrane</keyword>
<keyword evidence="5 14" id="KW-0328">Glycosyltransferase</keyword>
<keyword evidence="7 14" id="KW-0812">Transmembrane</keyword>
<evidence type="ECO:0000313" key="17">
    <source>
        <dbReference type="EMBL" id="PKI83690.1"/>
    </source>
</evidence>
<dbReference type="OrthoDB" id="292747at2759"/>
<dbReference type="InterPro" id="IPR036300">
    <property type="entry name" value="MIR_dom_sf"/>
</dbReference>
<name>A0A2N1JAV5_9BASI</name>
<proteinExistence type="inferred from homology"/>
<evidence type="ECO:0000256" key="4">
    <source>
        <dbReference type="ARBA" id="ARBA00012839"/>
    </source>
</evidence>
<feature type="region of interest" description="Disordered" evidence="15">
    <location>
        <begin position="1"/>
        <end position="31"/>
    </location>
</feature>
<feature type="transmembrane region" description="Helical" evidence="14">
    <location>
        <begin position="715"/>
        <end position="737"/>
    </location>
</feature>